<sequence>MALPKAVPILPRSLKVPMIMNYKFTAHFYKSSIFKVTKLQSFCAVQYYILTVH</sequence>
<comment type="caution">
    <text evidence="1">The sequence shown here is derived from an EMBL/GenBank/DDBJ whole genome shotgun (WGS) entry which is preliminary data.</text>
</comment>
<dbReference type="Proteomes" id="UP000199663">
    <property type="component" value="Unassembled WGS sequence"/>
</dbReference>
<organism evidence="1 2">
    <name type="scientific">Rhodonellum ikkaensis</name>
    <dbReference type="NCBI Taxonomy" id="336829"/>
    <lineage>
        <taxon>Bacteria</taxon>
        <taxon>Pseudomonadati</taxon>
        <taxon>Bacteroidota</taxon>
        <taxon>Cytophagia</taxon>
        <taxon>Cytophagales</taxon>
        <taxon>Cytophagaceae</taxon>
        <taxon>Rhodonellum</taxon>
    </lineage>
</organism>
<evidence type="ECO:0000313" key="1">
    <source>
        <dbReference type="EMBL" id="SDZ47889.1"/>
    </source>
</evidence>
<evidence type="ECO:0000313" key="2">
    <source>
        <dbReference type="Proteomes" id="UP000199663"/>
    </source>
</evidence>
<reference evidence="1 2" key="1">
    <citation type="submission" date="2016-10" db="EMBL/GenBank/DDBJ databases">
        <authorList>
            <person name="Varghese N."/>
            <person name="Submissions S."/>
        </authorList>
    </citation>
    <scope>NUCLEOTIDE SEQUENCE [LARGE SCALE GENOMIC DNA]</scope>
    <source>
        <strain evidence="1 2">DSM 17997</strain>
    </source>
</reference>
<keyword evidence="2" id="KW-1185">Reference proteome</keyword>
<dbReference type="EMBL" id="FNQC01000016">
    <property type="protein sequence ID" value="SDZ47889.1"/>
    <property type="molecule type" value="Genomic_DNA"/>
</dbReference>
<accession>A0A1H3TEW0</accession>
<proteinExistence type="predicted"/>
<name>A0A1H3TEW0_9BACT</name>
<protein>
    <submittedName>
        <fullName evidence="1">Uncharacterized protein</fullName>
    </submittedName>
</protein>
<gene>
    <name evidence="1" type="ORF">SAMN05444412_11684</name>
</gene>